<name>A0A5S9MEX2_BACIA</name>
<dbReference type="EMBL" id="AP021906">
    <property type="protein sequence ID" value="BBP90126.1"/>
    <property type="molecule type" value="Genomic_DNA"/>
</dbReference>
<gene>
    <name evidence="1" type="ORF">BsIDN1_37440</name>
</gene>
<dbReference type="AlphaFoldDB" id="A0A5S9MEX2"/>
<sequence>MANGWLKTPINMALSSVIQKEKKTLRNTNMSRGICAMWEKEAAKAMHDHDLTFEEYMNKVKKI</sequence>
<reference evidence="1 2" key="1">
    <citation type="submission" date="2019-12" db="EMBL/GenBank/DDBJ databases">
        <title>Full genome sequence of a Bacillus safensis strain isolated from commercially available natto in Indonesia.</title>
        <authorList>
            <person name="Yoshida M."/>
            <person name="Uomi M."/>
            <person name="Waturangi D."/>
            <person name="Ekaputri J.J."/>
            <person name="Setiamarga D.H.E."/>
        </authorList>
    </citation>
    <scope>NUCLEOTIDE SEQUENCE [LARGE SCALE GENOMIC DNA]</scope>
    <source>
        <strain evidence="1 2">IDN1</strain>
    </source>
</reference>
<evidence type="ECO:0000313" key="1">
    <source>
        <dbReference type="EMBL" id="BBP90126.1"/>
    </source>
</evidence>
<proteinExistence type="predicted"/>
<evidence type="ECO:0000313" key="2">
    <source>
        <dbReference type="Proteomes" id="UP000464658"/>
    </source>
</evidence>
<accession>A0A5S9MEX2</accession>
<dbReference type="Proteomes" id="UP000464658">
    <property type="component" value="Chromosome"/>
</dbReference>
<organism evidence="1 2">
    <name type="scientific">Bacillus safensis</name>
    <dbReference type="NCBI Taxonomy" id="561879"/>
    <lineage>
        <taxon>Bacteria</taxon>
        <taxon>Bacillati</taxon>
        <taxon>Bacillota</taxon>
        <taxon>Bacilli</taxon>
        <taxon>Bacillales</taxon>
        <taxon>Bacillaceae</taxon>
        <taxon>Bacillus</taxon>
    </lineage>
</organism>
<protein>
    <submittedName>
        <fullName evidence="1">Uncharacterized protein</fullName>
    </submittedName>
</protein>